<name>A0ABS1DZ14_RUBGE</name>
<evidence type="ECO:0000313" key="2">
    <source>
        <dbReference type="Proteomes" id="UP001041814"/>
    </source>
</evidence>
<protein>
    <submittedName>
        <fullName evidence="1">Uncharacterized protein</fullName>
    </submittedName>
</protein>
<comment type="caution">
    <text evidence="1">The sequence shown here is derived from an EMBL/GenBank/DDBJ whole genome shotgun (WGS) entry which is preliminary data.</text>
</comment>
<dbReference type="EMBL" id="NRRU01000090">
    <property type="protein sequence ID" value="MBK1714989.1"/>
    <property type="molecule type" value="Genomic_DNA"/>
</dbReference>
<dbReference type="Proteomes" id="UP001041814">
    <property type="component" value="Unassembled WGS sequence"/>
</dbReference>
<gene>
    <name evidence="1" type="ORF">CKO43_19690</name>
</gene>
<dbReference type="Pfam" id="PF07958">
    <property type="entry name" value="DUF1688"/>
    <property type="match status" value="1"/>
</dbReference>
<dbReference type="PANTHER" id="PTHR31687:SF3">
    <property type="entry name" value="PROTEIN URG3"/>
    <property type="match status" value="1"/>
</dbReference>
<keyword evidence="2" id="KW-1185">Reference proteome</keyword>
<accession>A0ABS1DZ14</accession>
<sequence length="50" mass="5193">MRARLGRSAAQLPLACILVGGTWAAGRQIASEKRNGGVPPVQIDSDGTVF</sequence>
<reference evidence="1" key="2">
    <citation type="journal article" date="2020" name="Microorganisms">
        <title>Osmotic Adaptation and Compatible Solute Biosynthesis of Phototrophic Bacteria as Revealed from Genome Analyses.</title>
        <authorList>
            <person name="Imhoff J.F."/>
            <person name="Rahn T."/>
            <person name="Kunzel S."/>
            <person name="Keller A."/>
            <person name="Neulinger S.C."/>
        </authorList>
    </citation>
    <scope>NUCLEOTIDE SEQUENCE</scope>
    <source>
        <strain evidence="1">IM 151</strain>
    </source>
</reference>
<reference evidence="1" key="1">
    <citation type="submission" date="2017-08" db="EMBL/GenBank/DDBJ databases">
        <authorList>
            <person name="Imhoff J.F."/>
            <person name="Rahn T."/>
            <person name="Kuenzel S."/>
            <person name="Neulinger S.C."/>
        </authorList>
    </citation>
    <scope>NUCLEOTIDE SEQUENCE</scope>
    <source>
        <strain evidence="1">IM 151</strain>
    </source>
</reference>
<evidence type="ECO:0000313" key="1">
    <source>
        <dbReference type="EMBL" id="MBK1714989.1"/>
    </source>
</evidence>
<dbReference type="InterPro" id="IPR012469">
    <property type="entry name" value="DUF1688"/>
</dbReference>
<proteinExistence type="predicted"/>
<organism evidence="1 2">
    <name type="scientific">Rubrivivax gelatinosus</name>
    <name type="common">Rhodocyclus gelatinosus</name>
    <name type="synonym">Rhodopseudomonas gelatinosa</name>
    <dbReference type="NCBI Taxonomy" id="28068"/>
    <lineage>
        <taxon>Bacteria</taxon>
        <taxon>Pseudomonadati</taxon>
        <taxon>Pseudomonadota</taxon>
        <taxon>Betaproteobacteria</taxon>
        <taxon>Burkholderiales</taxon>
        <taxon>Sphaerotilaceae</taxon>
        <taxon>Rubrivivax</taxon>
    </lineage>
</organism>
<dbReference type="PANTHER" id="PTHR31687">
    <property type="match status" value="1"/>
</dbReference>